<name>A0ABQ4X0N6_9ASTR</name>
<sequence length="232" mass="25377">MISDVIKVQFSIKRGLRQGDPLSPFLFILVMEGLHNAFEEAVGNGLITGNAKDMDNIIRVLHVFYLASGLKLNIHKSNIYGIGVNKDEVLSMASNAGCIAGDIPFNYLGLPIGSNMKSIASWKTLVDRFHMRLSSWKANLLSIGGRLTLIKSVLGSLAFQPCSSSKMALEVASFPNALWVQVIKAYHGQRGGLTKITLPTFFAHAITWEKIYPTEVNVLYVEALLGPTPSLD</sequence>
<gene>
    <name evidence="2" type="ORF">Tco_0653471</name>
</gene>
<keyword evidence="3" id="KW-1185">Reference proteome</keyword>
<dbReference type="PANTHER" id="PTHR33116:SF78">
    <property type="entry name" value="OS12G0587133 PROTEIN"/>
    <property type="match status" value="1"/>
</dbReference>
<dbReference type="Proteomes" id="UP001151760">
    <property type="component" value="Unassembled WGS sequence"/>
</dbReference>
<proteinExistence type="predicted"/>
<protein>
    <submittedName>
        <fullName evidence="2">RNA-directed DNA polymerase, eukaryota, reverse transcriptase zinc-binding domain protein</fullName>
    </submittedName>
</protein>
<dbReference type="GO" id="GO:0003964">
    <property type="term" value="F:RNA-directed DNA polymerase activity"/>
    <property type="evidence" value="ECO:0007669"/>
    <property type="project" value="UniProtKB-KW"/>
</dbReference>
<dbReference type="EMBL" id="BQNB010009097">
    <property type="protein sequence ID" value="GJS58687.1"/>
    <property type="molecule type" value="Genomic_DNA"/>
</dbReference>
<dbReference type="PANTHER" id="PTHR33116">
    <property type="entry name" value="REVERSE TRANSCRIPTASE ZINC-BINDING DOMAIN-CONTAINING PROTEIN-RELATED-RELATED"/>
    <property type="match status" value="1"/>
</dbReference>
<keyword evidence="2" id="KW-0548">Nucleotidyltransferase</keyword>
<feature type="domain" description="Reverse transcriptase" evidence="1">
    <location>
        <begin position="1"/>
        <end position="112"/>
    </location>
</feature>
<keyword evidence="2" id="KW-0808">Transferase</keyword>
<keyword evidence="2" id="KW-0695">RNA-directed DNA polymerase</keyword>
<reference evidence="2" key="2">
    <citation type="submission" date="2022-01" db="EMBL/GenBank/DDBJ databases">
        <authorList>
            <person name="Yamashiro T."/>
            <person name="Shiraishi A."/>
            <person name="Satake H."/>
            <person name="Nakayama K."/>
        </authorList>
    </citation>
    <scope>NUCLEOTIDE SEQUENCE</scope>
</reference>
<evidence type="ECO:0000313" key="3">
    <source>
        <dbReference type="Proteomes" id="UP001151760"/>
    </source>
</evidence>
<organism evidence="2 3">
    <name type="scientific">Tanacetum coccineum</name>
    <dbReference type="NCBI Taxonomy" id="301880"/>
    <lineage>
        <taxon>Eukaryota</taxon>
        <taxon>Viridiplantae</taxon>
        <taxon>Streptophyta</taxon>
        <taxon>Embryophyta</taxon>
        <taxon>Tracheophyta</taxon>
        <taxon>Spermatophyta</taxon>
        <taxon>Magnoliopsida</taxon>
        <taxon>eudicotyledons</taxon>
        <taxon>Gunneridae</taxon>
        <taxon>Pentapetalae</taxon>
        <taxon>asterids</taxon>
        <taxon>campanulids</taxon>
        <taxon>Asterales</taxon>
        <taxon>Asteraceae</taxon>
        <taxon>Asteroideae</taxon>
        <taxon>Anthemideae</taxon>
        <taxon>Anthemidinae</taxon>
        <taxon>Tanacetum</taxon>
    </lineage>
</organism>
<reference evidence="2" key="1">
    <citation type="journal article" date="2022" name="Int. J. Mol. Sci.">
        <title>Draft Genome of Tanacetum Coccineum: Genomic Comparison of Closely Related Tanacetum-Family Plants.</title>
        <authorList>
            <person name="Yamashiro T."/>
            <person name="Shiraishi A."/>
            <person name="Nakayama K."/>
            <person name="Satake H."/>
        </authorList>
    </citation>
    <scope>NUCLEOTIDE SEQUENCE</scope>
</reference>
<evidence type="ECO:0000313" key="2">
    <source>
        <dbReference type="EMBL" id="GJS58687.1"/>
    </source>
</evidence>
<accession>A0ABQ4X0N6</accession>
<comment type="caution">
    <text evidence="2">The sequence shown here is derived from an EMBL/GenBank/DDBJ whole genome shotgun (WGS) entry which is preliminary data.</text>
</comment>
<dbReference type="InterPro" id="IPR000477">
    <property type="entry name" value="RT_dom"/>
</dbReference>
<evidence type="ECO:0000259" key="1">
    <source>
        <dbReference type="PROSITE" id="PS50878"/>
    </source>
</evidence>
<dbReference type="PROSITE" id="PS50878">
    <property type="entry name" value="RT_POL"/>
    <property type="match status" value="1"/>
</dbReference>